<sequence length="1583" mass="160550">MEHYVYLRTIAEGSYGDVHACLRKDTGELCAVKRMKDAHIDGTSKRLALREAQIHRALPPHVNVTRLMDAFRGTSGRLYLVFDLANRSLLHEMRKHPRGVVPSGMAKVVAWQLLRALEHCHKQGVVHRDVKPANVLIGQPQADPAGRGPPSPAAAAGAAAAVHPGGQSCSSTPHGAGMVVKLCDFGLARYLPSKRSTTAAARPRRGGEAGPLDDRKQRLGGLTDYVVTRWYRAPEVIISCEPYDTAVDIWSFGCTLAELMSGTPLFPGSSSPDQLWRIMRCCGALADRHAAYLKFYPRLAALAETPAPGRTLAERVPAACPQMLDLINACLNMDPLKRPTATQLLQHPFFADVPRLLAADPELQQLLAAPQSKMPQPLVPSSAPVPPNDQQQPNSQQPPGVPVADVVTASMVAAPAPEPAMPAAAPAVRAAGDELAAAAAASPAETVHISSGNSCSSICIIEVGNMAATADTEAPRRRVMSLSALVITAATVAADAAEAVASASSGGCGVGCGETSTTVDTAGGASGTSSCMAMAWPHLLAARGAVTQPPHVIPVDLRVSYLDLDAAMPAAAAGMAYQQRLRDVRSEQLRPVAVEQGQRRHMSYPRLLPNALQQVYASASEAQQQDAVTVDAPATADTAAGGGGERCHGGYTRRHGVLSDAKSSPVSNQASTKASPAAAVAAAGSRAAALSPASLLPISRTLGVIGAASASLQCSWSHLRQGATPAGPPYCAAARQVDCRFPIGRGPRAPPADGCTLLRPPALTGRRRTPVITPLAVEAVDVYKEATAAAAISLQTSGDKLPSQVGAEGSRSLQDGGGSTWPFACSPAALYSSHNSAATAPGDAGDLYRFSSIGQGPTGAGAQSHRGPRRLLSAADLSSGVGVVQRSTRNSEATVLAEPALPCSGSGDGEPAVQQHPASHPRRQRPTLHAFVSVVQPSAADVDFDSDEPPEVTGVCCGNDHAAAPLVAAVSSMAAAGAVTETVPLPGGGRGFRGGTPQRPDSAAKTMDTHDGNIEVTVSVRLAAAILTAAASAASTFSRRGLTTGVSSAPLLAAGSSGGAAAVAAPEAAVGPSAAPTTAAAAAAAAGQAHSCSSATVAAAPEQQANTAARILMPPPATEDVYSYAYSPAADLLASVGATAACHGRLLDLELRSPFDLAEDTTTPRPPEPRHAALVVSNAVSVMSTARTTRAVTPVGSGCSGSILVASGYGGGGPVAGIIDINALFTTVGGNQQQTSNTCCTSVYSCATSAYVQGGGNGSATPCSSTAAAAAGPAGSFAAHSFSTVSAAAGAAVGTSTTAFGTAGAAAGRCSGGHRGVMTFLGSSHQGAEMEVPSGSTGVPLAPGASNPLASGAANRISGGGAATAVSAAALQLRNSAIGSSTAPDVDATSAAGAAAAEATSASEACSATASVGVRLEASTIVRSRVLERLLAQASSRLSCADKADSAGAADDSCARRDRRRSGSRDYSLSGSVSGLWWKGFALRPASLDVPEAQVLFAQQRQEQQSHDVQAAASRAAAGVSDHHNWNDVQAGRGQATRQLEAEGRATAGGRTAAVFTAENAAVAEAAKPSRWRTWLPSSCWRV</sequence>
<evidence type="ECO:0000256" key="3">
    <source>
        <dbReference type="SAM" id="MobiDB-lite"/>
    </source>
</evidence>
<evidence type="ECO:0000313" key="6">
    <source>
        <dbReference type="Proteomes" id="UP000006906"/>
    </source>
</evidence>
<evidence type="ECO:0000313" key="5">
    <source>
        <dbReference type="EMBL" id="PNW77338.1"/>
    </source>
</evidence>
<proteinExistence type="predicted"/>
<protein>
    <recommendedName>
        <fullName evidence="4">Protein kinase domain-containing protein</fullName>
    </recommendedName>
</protein>
<dbReference type="Pfam" id="PF00069">
    <property type="entry name" value="Pkinase"/>
    <property type="match status" value="1"/>
</dbReference>
<organism evidence="5 6">
    <name type="scientific">Chlamydomonas reinhardtii</name>
    <name type="common">Chlamydomonas smithii</name>
    <dbReference type="NCBI Taxonomy" id="3055"/>
    <lineage>
        <taxon>Eukaryota</taxon>
        <taxon>Viridiplantae</taxon>
        <taxon>Chlorophyta</taxon>
        <taxon>core chlorophytes</taxon>
        <taxon>Chlorophyceae</taxon>
        <taxon>CS clade</taxon>
        <taxon>Chlamydomonadales</taxon>
        <taxon>Chlamydomonadaceae</taxon>
        <taxon>Chlamydomonas</taxon>
    </lineage>
</organism>
<evidence type="ECO:0000259" key="4">
    <source>
        <dbReference type="PROSITE" id="PS50011"/>
    </source>
</evidence>
<dbReference type="PROSITE" id="PS50011">
    <property type="entry name" value="PROTEIN_KINASE_DOM"/>
    <property type="match status" value="1"/>
</dbReference>
<dbReference type="GO" id="GO:0005524">
    <property type="term" value="F:ATP binding"/>
    <property type="evidence" value="ECO:0007669"/>
    <property type="project" value="UniProtKB-KW"/>
</dbReference>
<dbReference type="Gene3D" id="1.10.510.10">
    <property type="entry name" value="Transferase(Phosphotransferase) domain 1"/>
    <property type="match status" value="1"/>
</dbReference>
<feature type="region of interest" description="Disordered" evidence="3">
    <location>
        <begin position="635"/>
        <end position="672"/>
    </location>
</feature>
<dbReference type="InterPro" id="IPR000719">
    <property type="entry name" value="Prot_kinase_dom"/>
</dbReference>
<dbReference type="RefSeq" id="XP_001702490.2">
    <property type="nucleotide sequence ID" value="XM_001702438.2"/>
</dbReference>
<dbReference type="PROSITE" id="PS00108">
    <property type="entry name" value="PROTEIN_KINASE_ST"/>
    <property type="match status" value="1"/>
</dbReference>
<accession>A0A2K3D9Y1</accession>
<reference evidence="5 6" key="1">
    <citation type="journal article" date="2007" name="Science">
        <title>The Chlamydomonas genome reveals the evolution of key animal and plant functions.</title>
        <authorList>
            <person name="Merchant S.S."/>
            <person name="Prochnik S.E."/>
            <person name="Vallon O."/>
            <person name="Harris E.H."/>
            <person name="Karpowicz S.J."/>
            <person name="Witman G.B."/>
            <person name="Terry A."/>
            <person name="Salamov A."/>
            <person name="Fritz-Laylin L.K."/>
            <person name="Marechal-Drouard L."/>
            <person name="Marshall W.F."/>
            <person name="Qu L.H."/>
            <person name="Nelson D.R."/>
            <person name="Sanderfoot A.A."/>
            <person name="Spalding M.H."/>
            <person name="Kapitonov V.V."/>
            <person name="Ren Q."/>
            <person name="Ferris P."/>
            <person name="Lindquist E."/>
            <person name="Shapiro H."/>
            <person name="Lucas S.M."/>
            <person name="Grimwood J."/>
            <person name="Schmutz J."/>
            <person name="Cardol P."/>
            <person name="Cerutti H."/>
            <person name="Chanfreau G."/>
            <person name="Chen C.L."/>
            <person name="Cognat V."/>
            <person name="Croft M.T."/>
            <person name="Dent R."/>
            <person name="Dutcher S."/>
            <person name="Fernandez E."/>
            <person name="Fukuzawa H."/>
            <person name="Gonzalez-Ballester D."/>
            <person name="Gonzalez-Halphen D."/>
            <person name="Hallmann A."/>
            <person name="Hanikenne M."/>
            <person name="Hippler M."/>
            <person name="Inwood W."/>
            <person name="Jabbari K."/>
            <person name="Kalanon M."/>
            <person name="Kuras R."/>
            <person name="Lefebvre P.A."/>
            <person name="Lemaire S.D."/>
            <person name="Lobanov A.V."/>
            <person name="Lohr M."/>
            <person name="Manuell A."/>
            <person name="Meier I."/>
            <person name="Mets L."/>
            <person name="Mittag M."/>
            <person name="Mittelmeier T."/>
            <person name="Moroney J.V."/>
            <person name="Moseley J."/>
            <person name="Napoli C."/>
            <person name="Nedelcu A.M."/>
            <person name="Niyogi K."/>
            <person name="Novoselov S.V."/>
            <person name="Paulsen I.T."/>
            <person name="Pazour G."/>
            <person name="Purton S."/>
            <person name="Ral J.P."/>
            <person name="Riano-Pachon D.M."/>
            <person name="Riekhof W."/>
            <person name="Rymarquis L."/>
            <person name="Schroda M."/>
            <person name="Stern D."/>
            <person name="Umen J."/>
            <person name="Willows R."/>
            <person name="Wilson N."/>
            <person name="Zimmer S.L."/>
            <person name="Allmer J."/>
            <person name="Balk J."/>
            <person name="Bisova K."/>
            <person name="Chen C.J."/>
            <person name="Elias M."/>
            <person name="Gendler K."/>
            <person name="Hauser C."/>
            <person name="Lamb M.R."/>
            <person name="Ledford H."/>
            <person name="Long J.C."/>
            <person name="Minagawa J."/>
            <person name="Page M.D."/>
            <person name="Pan J."/>
            <person name="Pootakham W."/>
            <person name="Roje S."/>
            <person name="Rose A."/>
            <person name="Stahlberg E."/>
            <person name="Terauchi A.M."/>
            <person name="Yang P."/>
            <person name="Ball S."/>
            <person name="Bowler C."/>
            <person name="Dieckmann C.L."/>
            <person name="Gladyshev V.N."/>
            <person name="Green P."/>
            <person name="Jorgensen R."/>
            <person name="Mayfield S."/>
            <person name="Mueller-Roeber B."/>
            <person name="Rajamani S."/>
            <person name="Sayre R.T."/>
            <person name="Brokstein P."/>
            <person name="Dubchak I."/>
            <person name="Goodstein D."/>
            <person name="Hornick L."/>
            <person name="Huang Y.W."/>
            <person name="Jhaveri J."/>
            <person name="Luo Y."/>
            <person name="Martinez D."/>
            <person name="Ngau W.C."/>
            <person name="Otillar B."/>
            <person name="Poliakov A."/>
            <person name="Porter A."/>
            <person name="Szajkowski L."/>
            <person name="Werner G."/>
            <person name="Zhou K."/>
            <person name="Grigoriev I.V."/>
            <person name="Rokhsar D.S."/>
            <person name="Grossman A.R."/>
        </authorList>
    </citation>
    <scope>NUCLEOTIDE SEQUENCE [LARGE SCALE GENOMIC DNA]</scope>
    <source>
        <strain evidence="6">CC-503</strain>
    </source>
</reference>
<dbReference type="GeneID" id="5728054"/>
<dbReference type="PANTHER" id="PTHR24055">
    <property type="entry name" value="MITOGEN-ACTIVATED PROTEIN KINASE"/>
    <property type="match status" value="1"/>
</dbReference>
<evidence type="ECO:0000256" key="1">
    <source>
        <dbReference type="ARBA" id="ARBA00022741"/>
    </source>
</evidence>
<dbReference type="SUPFAM" id="SSF56112">
    <property type="entry name" value="Protein kinase-like (PK-like)"/>
    <property type="match status" value="1"/>
</dbReference>
<feature type="domain" description="Protein kinase" evidence="4">
    <location>
        <begin position="4"/>
        <end position="350"/>
    </location>
</feature>
<dbReference type="InParanoid" id="A0A2K3D9Y1"/>
<feature type="compositionally biased region" description="Low complexity" evidence="3">
    <location>
        <begin position="388"/>
        <end position="398"/>
    </location>
</feature>
<feature type="region of interest" description="Disordered" evidence="3">
    <location>
        <begin position="372"/>
        <end position="402"/>
    </location>
</feature>
<feature type="region of interest" description="Disordered" evidence="3">
    <location>
        <begin position="986"/>
        <end position="1010"/>
    </location>
</feature>
<keyword evidence="6" id="KW-1185">Reference proteome</keyword>
<keyword evidence="2" id="KW-0067">ATP-binding</keyword>
<dbReference type="GO" id="GO:0005634">
    <property type="term" value="C:nucleus"/>
    <property type="evidence" value="ECO:0000318"/>
    <property type="project" value="GO_Central"/>
</dbReference>
<feature type="compositionally biased region" description="Basic and acidic residues" evidence="3">
    <location>
        <begin position="1453"/>
        <end position="1464"/>
    </location>
</feature>
<dbReference type="EMBL" id="CM008971">
    <property type="protein sequence ID" value="PNW77338.1"/>
    <property type="molecule type" value="Genomic_DNA"/>
</dbReference>
<dbReference type="GO" id="GO:0004674">
    <property type="term" value="F:protein serine/threonine kinase activity"/>
    <property type="evidence" value="ECO:0000318"/>
    <property type="project" value="GO_Central"/>
</dbReference>
<dbReference type="InterPro" id="IPR050117">
    <property type="entry name" value="MAPK"/>
</dbReference>
<dbReference type="Gramene" id="PNW77338">
    <property type="protein sequence ID" value="PNW77338"/>
    <property type="gene ID" value="CHLRE_10g432250v5"/>
</dbReference>
<dbReference type="Proteomes" id="UP000006906">
    <property type="component" value="Chromosome 10"/>
</dbReference>
<feature type="region of interest" description="Disordered" evidence="3">
    <location>
        <begin position="138"/>
        <end position="170"/>
    </location>
</feature>
<dbReference type="Gene3D" id="3.30.200.20">
    <property type="entry name" value="Phosphorylase Kinase, domain 1"/>
    <property type="match status" value="1"/>
</dbReference>
<feature type="region of interest" description="Disordered" evidence="3">
    <location>
        <begin position="900"/>
        <end position="923"/>
    </location>
</feature>
<dbReference type="PaxDb" id="3055-EDP06269"/>
<feature type="region of interest" description="Disordered" evidence="3">
    <location>
        <begin position="798"/>
        <end position="818"/>
    </location>
</feature>
<gene>
    <name evidence="5" type="ORF">CHLRE_10g432250v5</name>
</gene>
<dbReference type="KEGG" id="cre:CHLRE_10g432250v5"/>
<evidence type="ECO:0000256" key="2">
    <source>
        <dbReference type="ARBA" id="ARBA00022840"/>
    </source>
</evidence>
<dbReference type="InterPro" id="IPR008271">
    <property type="entry name" value="Ser/Thr_kinase_AS"/>
</dbReference>
<dbReference type="OrthoDB" id="550242at2759"/>
<keyword evidence="1" id="KW-0547">Nucleotide-binding</keyword>
<dbReference type="SMART" id="SM00220">
    <property type="entry name" value="S_TKc"/>
    <property type="match status" value="1"/>
</dbReference>
<feature type="region of interest" description="Disordered" evidence="3">
    <location>
        <begin position="196"/>
        <end position="215"/>
    </location>
</feature>
<feature type="compositionally biased region" description="Low complexity" evidence="3">
    <location>
        <begin position="153"/>
        <end position="166"/>
    </location>
</feature>
<feature type="region of interest" description="Disordered" evidence="3">
    <location>
        <begin position="1449"/>
        <end position="1471"/>
    </location>
</feature>
<dbReference type="GO" id="GO:0005737">
    <property type="term" value="C:cytoplasm"/>
    <property type="evidence" value="ECO:0000318"/>
    <property type="project" value="GO_Central"/>
</dbReference>
<dbReference type="InterPro" id="IPR011009">
    <property type="entry name" value="Kinase-like_dom_sf"/>
</dbReference>
<dbReference type="ExpressionAtlas" id="A0A2K3D9Y1">
    <property type="expression patterns" value="baseline and differential"/>
</dbReference>
<name>A0A2K3D9Y1_CHLRE</name>
<dbReference type="GO" id="GO:0035556">
    <property type="term" value="P:intracellular signal transduction"/>
    <property type="evidence" value="ECO:0000318"/>
    <property type="project" value="GO_Central"/>
</dbReference>